<dbReference type="KEGG" id="pfj:MYCFIDRAFT_177619"/>
<feature type="compositionally biased region" description="Polar residues" evidence="1">
    <location>
        <begin position="189"/>
        <end position="208"/>
    </location>
</feature>
<dbReference type="EMBL" id="KB446561">
    <property type="protein sequence ID" value="EME80684.1"/>
    <property type="molecule type" value="Genomic_DNA"/>
</dbReference>
<name>M2ZNL3_PSEFD</name>
<dbReference type="RefSeq" id="XP_007929568.1">
    <property type="nucleotide sequence ID" value="XM_007931377.1"/>
</dbReference>
<dbReference type="HOGENOM" id="CLU_608487_0_0_1"/>
<feature type="compositionally biased region" description="Low complexity" evidence="1">
    <location>
        <begin position="274"/>
        <end position="294"/>
    </location>
</feature>
<evidence type="ECO:0000313" key="2">
    <source>
        <dbReference type="EMBL" id="EME80684.1"/>
    </source>
</evidence>
<keyword evidence="3" id="KW-1185">Reference proteome</keyword>
<proteinExistence type="predicted"/>
<protein>
    <submittedName>
        <fullName evidence="2">Uncharacterized protein</fullName>
    </submittedName>
</protein>
<dbReference type="Proteomes" id="UP000016932">
    <property type="component" value="Unassembled WGS sequence"/>
</dbReference>
<evidence type="ECO:0000256" key="1">
    <source>
        <dbReference type="SAM" id="MobiDB-lite"/>
    </source>
</evidence>
<organism evidence="2 3">
    <name type="scientific">Pseudocercospora fijiensis (strain CIRAD86)</name>
    <name type="common">Black leaf streak disease fungus</name>
    <name type="synonym">Mycosphaerella fijiensis</name>
    <dbReference type="NCBI Taxonomy" id="383855"/>
    <lineage>
        <taxon>Eukaryota</taxon>
        <taxon>Fungi</taxon>
        <taxon>Dikarya</taxon>
        <taxon>Ascomycota</taxon>
        <taxon>Pezizomycotina</taxon>
        <taxon>Dothideomycetes</taxon>
        <taxon>Dothideomycetidae</taxon>
        <taxon>Mycosphaerellales</taxon>
        <taxon>Mycosphaerellaceae</taxon>
        <taxon>Pseudocercospora</taxon>
    </lineage>
</organism>
<dbReference type="VEuPathDB" id="FungiDB:MYCFIDRAFT_177619"/>
<evidence type="ECO:0000313" key="3">
    <source>
        <dbReference type="Proteomes" id="UP000016932"/>
    </source>
</evidence>
<sequence length="450" mass="50515">MKEAEELSWTKKRRWLRQRKDTVSDCLADNLQGLQTTAKTCRTTPIGLVSILFSMSFTFSPNQKHQEWIVGGVSMQRRLLFGIASIHERSIQLSAIPLFSEIDTPVLVQFRNSRCLQRSTIQLHCYTHTSTIRSSPALERQPFTYSSLKRSLFSNTVREDIKPSHIISKASEHDFASTDANKQPPKWTLTVSPTTQETASQNPTSKGSRWTVGAQSRRAPPSLSELRLAACAGGMAPRIVAVPVYAPQQPEQVNRGDAGELDDLYSDHEEDEAQQTTQTTTTAPQRTAQAPRPAGKALPSNGPPLTGPWLRLARRTALHALLTTPLAAGPKASEAVEAAVLVLQVTRSVDLVVHRRSRQRLREAAILTWYDAEEMEIWATCFGHELNFLFPRIDPFHEMLSDLKESGGFLTVGLHLVMMTLLEDEIEWQIGLMERDQIKDRRHLLSFFLS</sequence>
<accession>M2ZNL3</accession>
<feature type="region of interest" description="Disordered" evidence="1">
    <location>
        <begin position="172"/>
        <end position="222"/>
    </location>
</feature>
<gene>
    <name evidence="2" type="ORF">MYCFIDRAFT_177619</name>
</gene>
<dbReference type="AlphaFoldDB" id="M2ZNL3"/>
<dbReference type="GeneID" id="19333816"/>
<reference evidence="2 3" key="1">
    <citation type="journal article" date="2012" name="PLoS Pathog.">
        <title>Diverse lifestyles and strategies of plant pathogenesis encoded in the genomes of eighteen Dothideomycetes fungi.</title>
        <authorList>
            <person name="Ohm R.A."/>
            <person name="Feau N."/>
            <person name="Henrissat B."/>
            <person name="Schoch C.L."/>
            <person name="Horwitz B.A."/>
            <person name="Barry K.W."/>
            <person name="Condon B.J."/>
            <person name="Copeland A.C."/>
            <person name="Dhillon B."/>
            <person name="Glaser F."/>
            <person name="Hesse C.N."/>
            <person name="Kosti I."/>
            <person name="LaButti K."/>
            <person name="Lindquist E.A."/>
            <person name="Lucas S."/>
            <person name="Salamov A.A."/>
            <person name="Bradshaw R.E."/>
            <person name="Ciuffetti L."/>
            <person name="Hamelin R.C."/>
            <person name="Kema G.H.J."/>
            <person name="Lawrence C."/>
            <person name="Scott J.A."/>
            <person name="Spatafora J.W."/>
            <person name="Turgeon B.G."/>
            <person name="de Wit P.J.G.M."/>
            <person name="Zhong S."/>
            <person name="Goodwin S.B."/>
            <person name="Grigoriev I.V."/>
        </authorList>
    </citation>
    <scope>NUCLEOTIDE SEQUENCE [LARGE SCALE GENOMIC DNA]</scope>
    <source>
        <strain evidence="2 3">CIRAD86</strain>
    </source>
</reference>
<feature type="region of interest" description="Disordered" evidence="1">
    <location>
        <begin position="268"/>
        <end position="306"/>
    </location>
</feature>